<protein>
    <submittedName>
        <fullName evidence="1">Uncharacterized protein</fullName>
    </submittedName>
</protein>
<reference evidence="1" key="1">
    <citation type="journal article" date="2023" name="Mol. Ecol. Resour.">
        <title>Chromosome-level genome assembly of a triploid poplar Populus alba 'Berolinensis'.</title>
        <authorList>
            <person name="Chen S."/>
            <person name="Yu Y."/>
            <person name="Wang X."/>
            <person name="Wang S."/>
            <person name="Zhang T."/>
            <person name="Zhou Y."/>
            <person name="He R."/>
            <person name="Meng N."/>
            <person name="Wang Y."/>
            <person name="Liu W."/>
            <person name="Liu Z."/>
            <person name="Liu J."/>
            <person name="Guo Q."/>
            <person name="Huang H."/>
            <person name="Sederoff R.R."/>
            <person name="Wang G."/>
            <person name="Qu G."/>
            <person name="Chen S."/>
        </authorList>
    </citation>
    <scope>NUCLEOTIDE SEQUENCE</scope>
    <source>
        <strain evidence="1">SC-2020</strain>
    </source>
</reference>
<dbReference type="AlphaFoldDB" id="A0AAD6Q3P6"/>
<proteinExistence type="predicted"/>
<accession>A0AAD6Q3P6</accession>
<comment type="caution">
    <text evidence="1">The sequence shown here is derived from an EMBL/GenBank/DDBJ whole genome shotgun (WGS) entry which is preliminary data.</text>
</comment>
<dbReference type="EMBL" id="JAQIZT010000012">
    <property type="protein sequence ID" value="KAJ6978114.1"/>
    <property type="molecule type" value="Genomic_DNA"/>
</dbReference>
<evidence type="ECO:0000313" key="2">
    <source>
        <dbReference type="Proteomes" id="UP001164929"/>
    </source>
</evidence>
<dbReference type="Proteomes" id="UP001164929">
    <property type="component" value="Chromosome 12"/>
</dbReference>
<keyword evidence="2" id="KW-1185">Reference proteome</keyword>
<name>A0AAD6Q3P6_9ROSI</name>
<sequence length="77" mass="8682">MGKVVSFDPSHISPSEKQVVVCKSFCMEMCSRSSSEEQYADLTEAYNQARKRGVKARGILISNPLIYFHHGKPSIIY</sequence>
<organism evidence="1 2">
    <name type="scientific">Populus alba x Populus x berolinensis</name>
    <dbReference type="NCBI Taxonomy" id="444605"/>
    <lineage>
        <taxon>Eukaryota</taxon>
        <taxon>Viridiplantae</taxon>
        <taxon>Streptophyta</taxon>
        <taxon>Embryophyta</taxon>
        <taxon>Tracheophyta</taxon>
        <taxon>Spermatophyta</taxon>
        <taxon>Magnoliopsida</taxon>
        <taxon>eudicotyledons</taxon>
        <taxon>Gunneridae</taxon>
        <taxon>Pentapetalae</taxon>
        <taxon>rosids</taxon>
        <taxon>fabids</taxon>
        <taxon>Malpighiales</taxon>
        <taxon>Salicaceae</taxon>
        <taxon>Saliceae</taxon>
        <taxon>Populus</taxon>
    </lineage>
</organism>
<evidence type="ECO:0000313" key="1">
    <source>
        <dbReference type="EMBL" id="KAJ6978114.1"/>
    </source>
</evidence>
<gene>
    <name evidence="1" type="ORF">NC653_029881</name>
</gene>